<accession>A0A8J6L7M7</accession>
<dbReference type="SMART" id="SM00252">
    <property type="entry name" value="SH2"/>
    <property type="match status" value="1"/>
</dbReference>
<dbReference type="InterPro" id="IPR015042">
    <property type="entry name" value="BPS-dom"/>
</dbReference>
<dbReference type="PANTHER" id="PTHR11243">
    <property type="entry name" value="GROWTH FACTOR RECEPTOR-BOUND PROTEIN"/>
    <property type="match status" value="1"/>
</dbReference>
<dbReference type="InterPro" id="IPR039665">
    <property type="entry name" value="PH_APBB1IP"/>
</dbReference>
<dbReference type="InterPro" id="IPR011993">
    <property type="entry name" value="PH-like_dom_sf"/>
</dbReference>
<dbReference type="PANTHER" id="PTHR11243:SF38">
    <property type="entry name" value="GROWTH FACTOR RECEPTOR-BOUND PROTEIN 14-LIKE ISOFORM X1"/>
    <property type="match status" value="1"/>
</dbReference>
<feature type="region of interest" description="Disordered" evidence="3">
    <location>
        <begin position="321"/>
        <end position="373"/>
    </location>
</feature>
<reference evidence="5" key="1">
    <citation type="journal article" date="2020" name="J Insects Food Feed">
        <title>The yellow mealworm (Tenebrio molitor) genome: a resource for the emerging insects as food and feed industry.</title>
        <authorList>
            <person name="Eriksson T."/>
            <person name="Andere A."/>
            <person name="Kelstrup H."/>
            <person name="Emery V."/>
            <person name="Picard C."/>
        </authorList>
    </citation>
    <scope>NUCLEOTIDE SEQUENCE</scope>
    <source>
        <strain evidence="5">Stoneville</strain>
        <tissue evidence="5">Whole head</tissue>
    </source>
</reference>
<evidence type="ECO:0000313" key="5">
    <source>
        <dbReference type="EMBL" id="KAH0810845.1"/>
    </source>
</evidence>
<feature type="region of interest" description="Disordered" evidence="3">
    <location>
        <begin position="588"/>
        <end position="608"/>
    </location>
</feature>
<evidence type="ECO:0000256" key="1">
    <source>
        <dbReference type="ARBA" id="ARBA00022999"/>
    </source>
</evidence>
<dbReference type="CDD" id="cd01259">
    <property type="entry name" value="PH_APBB1IP"/>
    <property type="match status" value="1"/>
</dbReference>
<dbReference type="Pfam" id="PF00017">
    <property type="entry name" value="SH2"/>
    <property type="match status" value="1"/>
</dbReference>
<dbReference type="PROSITE" id="PS50001">
    <property type="entry name" value="SH2"/>
    <property type="match status" value="1"/>
</dbReference>
<dbReference type="SUPFAM" id="SSF55550">
    <property type="entry name" value="SH2 domain"/>
    <property type="match status" value="1"/>
</dbReference>
<dbReference type="Gene3D" id="3.30.505.10">
    <property type="entry name" value="SH2 domain"/>
    <property type="match status" value="1"/>
</dbReference>
<keyword evidence="6" id="KW-1185">Reference proteome</keyword>
<organism evidence="5 6">
    <name type="scientific">Tenebrio molitor</name>
    <name type="common">Yellow mealworm beetle</name>
    <dbReference type="NCBI Taxonomy" id="7067"/>
    <lineage>
        <taxon>Eukaryota</taxon>
        <taxon>Metazoa</taxon>
        <taxon>Ecdysozoa</taxon>
        <taxon>Arthropoda</taxon>
        <taxon>Hexapoda</taxon>
        <taxon>Insecta</taxon>
        <taxon>Pterygota</taxon>
        <taxon>Neoptera</taxon>
        <taxon>Endopterygota</taxon>
        <taxon>Coleoptera</taxon>
        <taxon>Polyphaga</taxon>
        <taxon>Cucujiformia</taxon>
        <taxon>Tenebrionidae</taxon>
        <taxon>Tenebrio</taxon>
    </lineage>
</organism>
<evidence type="ECO:0000259" key="4">
    <source>
        <dbReference type="PROSITE" id="PS50001"/>
    </source>
</evidence>
<evidence type="ECO:0000256" key="2">
    <source>
        <dbReference type="PROSITE-ProRule" id="PRU00191"/>
    </source>
</evidence>
<sequence>MAHLAPGSDSECQGYRVKISELDIGGLNFFAELSSYHVYTTLNAKNQFRAPTEWGICLRPSGVDSEDETPELKCISCDSERVRSCWLTAMRLAKYGKQLRENYRAFKNKQTESINPKDYNSYTVPNRTRLSRNCGSAVITAPIGEKKITGNSARAHDASISPPVGRTRWKLCTTGQCQGWKQQDVLSFLQAFRTVDAKFADSILLIKSDGDQTEAVTLTKTRQVRSRTSRDGGGRASLPPVVHAPPEHPAFFAIQILVIEHVVRTGCANNLLSVSERAEPKEIIKTAPEKKEDEPAVFQVITIRFAQLSARHITLSTNEILKMGPENNTRGKKRNKRRGPSGRFTRRGGTEEFSSDSPGPPPPPPNEKSGQSDSTPPAFFFFIIATSHIRVLYEKLKRLAERVEDDDGGFPTSSPDGFSEVNLIRFVFLIIDGKLHLYRRNLKLNNVPGRNGGSRQLMRKFSSIGNCVFLLHCVLKLRDFWMLFAPVAILIGRKLDHNEDGEKNLRRYPPLLCSVKTKWDREKKSVTIVIKKSILAENEMGIVELSVGHDISSRLYLPEQVSRRRIDAATWKNNVRLLSGIIGVTPTRMHDGRGRPSDDPGPRSGGSFFFETSRERRVRCGVSQSPVRVSAKHFHISPPDIMYVFPVFLDMSSYVDSTHFCVTSVCGPRTEQPVVTQKCSFLPEDEEAWRARSFVGQNGVDPEPGIIESVRSRVAMDFTGSVGRIVEDPKEAKAIAVAEGYSWKRRWRPPCRPPPNCVYPQGIESGVHITQPWFHSGMSRDQATALVTKHGTVDGVFLVRESRSNPGAFVLTYKCGGKVLHAQITPILDPVRESHVFSLDSGVTKFYDLLQLVEFYQLNAGCLPTRLTHYVVQNCSPVNSSSPTTLPGSI</sequence>
<protein>
    <recommendedName>
        <fullName evidence="4">SH2 domain-containing protein</fullName>
    </recommendedName>
</protein>
<name>A0A8J6L7M7_TENMO</name>
<reference evidence="5" key="2">
    <citation type="submission" date="2021-08" db="EMBL/GenBank/DDBJ databases">
        <authorList>
            <person name="Eriksson T."/>
        </authorList>
    </citation>
    <scope>NUCLEOTIDE SEQUENCE</scope>
    <source>
        <strain evidence="5">Stoneville</strain>
        <tissue evidence="5">Whole head</tissue>
    </source>
</reference>
<dbReference type="AlphaFoldDB" id="A0A8J6L7M7"/>
<dbReference type="Gene3D" id="2.30.29.30">
    <property type="entry name" value="Pleckstrin-homology domain (PH domain)/Phosphotyrosine-binding domain (PTB)"/>
    <property type="match status" value="1"/>
</dbReference>
<dbReference type="EMBL" id="JABDTM020027230">
    <property type="protein sequence ID" value="KAH0810845.1"/>
    <property type="molecule type" value="Genomic_DNA"/>
</dbReference>
<comment type="caution">
    <text evidence="5">The sequence shown here is derived from an EMBL/GenBank/DDBJ whole genome shotgun (WGS) entry which is preliminary data.</text>
</comment>
<feature type="region of interest" description="Disordered" evidence="3">
    <location>
        <begin position="222"/>
        <end position="242"/>
    </location>
</feature>
<dbReference type="Proteomes" id="UP000719412">
    <property type="component" value="Unassembled WGS sequence"/>
</dbReference>
<dbReference type="PRINTS" id="PR00401">
    <property type="entry name" value="SH2DOMAIN"/>
</dbReference>
<proteinExistence type="predicted"/>
<evidence type="ECO:0000313" key="6">
    <source>
        <dbReference type="Proteomes" id="UP000719412"/>
    </source>
</evidence>
<feature type="domain" description="SH2" evidence="4">
    <location>
        <begin position="773"/>
        <end position="871"/>
    </location>
</feature>
<dbReference type="InterPro" id="IPR039664">
    <property type="entry name" value="GRB/APBB1IP"/>
</dbReference>
<feature type="compositionally biased region" description="Basic and acidic residues" evidence="3">
    <location>
        <begin position="588"/>
        <end position="601"/>
    </location>
</feature>
<gene>
    <name evidence="5" type="ORF">GEV33_011949</name>
</gene>
<keyword evidence="1 2" id="KW-0727">SH2 domain</keyword>
<dbReference type="InterPro" id="IPR036860">
    <property type="entry name" value="SH2_dom_sf"/>
</dbReference>
<feature type="compositionally biased region" description="Basic residues" evidence="3">
    <location>
        <begin position="330"/>
        <end position="346"/>
    </location>
</feature>
<dbReference type="InterPro" id="IPR000980">
    <property type="entry name" value="SH2"/>
</dbReference>
<evidence type="ECO:0000256" key="3">
    <source>
        <dbReference type="SAM" id="MobiDB-lite"/>
    </source>
</evidence>
<dbReference type="Pfam" id="PF08947">
    <property type="entry name" value="BPS"/>
    <property type="match status" value="1"/>
</dbReference>